<dbReference type="Pfam" id="PF03478">
    <property type="entry name" value="Beta-prop_KIB1-4"/>
    <property type="match status" value="1"/>
</dbReference>
<dbReference type="PANTHER" id="PTHR33127">
    <property type="entry name" value="TRANSMEMBRANE PROTEIN"/>
    <property type="match status" value="1"/>
</dbReference>
<dbReference type="EMBL" id="OOIL02001116">
    <property type="protein sequence ID" value="VFQ72917.1"/>
    <property type="molecule type" value="Genomic_DNA"/>
</dbReference>
<dbReference type="PANTHER" id="PTHR33127:SF5">
    <property type="entry name" value="TRANSMEMBRANE PROTEIN"/>
    <property type="match status" value="1"/>
</dbReference>
<name>A0A484L950_9ASTE</name>
<dbReference type="InterPro" id="IPR005174">
    <property type="entry name" value="KIB1-4_b-propeller"/>
</dbReference>
<protein>
    <recommendedName>
        <fullName evidence="1">KIB1-4 beta-propeller domain-containing protein</fullName>
    </recommendedName>
</protein>
<reference evidence="2 3" key="1">
    <citation type="submission" date="2018-04" db="EMBL/GenBank/DDBJ databases">
        <authorList>
            <person name="Vogel A."/>
        </authorList>
    </citation>
    <scope>NUCLEOTIDE SEQUENCE [LARGE SCALE GENOMIC DNA]</scope>
</reference>
<proteinExistence type="predicted"/>
<organism evidence="2 3">
    <name type="scientific">Cuscuta campestris</name>
    <dbReference type="NCBI Taxonomy" id="132261"/>
    <lineage>
        <taxon>Eukaryota</taxon>
        <taxon>Viridiplantae</taxon>
        <taxon>Streptophyta</taxon>
        <taxon>Embryophyta</taxon>
        <taxon>Tracheophyta</taxon>
        <taxon>Spermatophyta</taxon>
        <taxon>Magnoliopsida</taxon>
        <taxon>eudicotyledons</taxon>
        <taxon>Gunneridae</taxon>
        <taxon>Pentapetalae</taxon>
        <taxon>asterids</taxon>
        <taxon>lamiids</taxon>
        <taxon>Solanales</taxon>
        <taxon>Convolvulaceae</taxon>
        <taxon>Cuscuteae</taxon>
        <taxon>Cuscuta</taxon>
        <taxon>Cuscuta subgen. Grammica</taxon>
        <taxon>Cuscuta sect. Cleistogrammica</taxon>
    </lineage>
</organism>
<accession>A0A484L950</accession>
<dbReference type="Proteomes" id="UP000595140">
    <property type="component" value="Unassembled WGS sequence"/>
</dbReference>
<evidence type="ECO:0000313" key="3">
    <source>
        <dbReference type="Proteomes" id="UP000595140"/>
    </source>
</evidence>
<dbReference type="OrthoDB" id="1263126at2759"/>
<sequence length="498" mass="57369">MFVLLYVTDYPPYLSIILGWSTGTRKMKKITTKTILYTPATVSSGFGGHVHFLDICGKVIHSYDFKSKTISLSSMPTSSASLLECRSHGEIKCRVDFHHEGGKENERVVSSVRDNDVGSNWIEAHEENTEPRLLNIPFDVLKLIMDFCVGVEYLNFRATCKQCQLAAPMIRWSKGTALGRLHTYSLVSPWLMVLDNELGIISFIDPVFGDKYFIKTPQKLIGELKIYCSMYGWLLMRKHEGPLTFFNPFTSDTHELPFVPYLDSYCFSAPPTSPDCMIVGFTTFSEWNVYIHFVGQEPFWHRFHLRGDHPHSFHFATHYGRNLYALYNNEGLGFIDIDSQDYTWQEGPRSSCISAKQNFLVKCDQKLLLVIICEFGECVEVFSLNDSTEWEKTTSLGRHMIYISGQTCLCSEAKMPEMANKIYFPLLHSENRKIVFYSLETRRYHTFSGQNVEESFGDFMGTKHHLGRRELSYLVLLAPLTCRMHLSIYLMHYLQLLT</sequence>
<dbReference type="AlphaFoldDB" id="A0A484L950"/>
<keyword evidence="3" id="KW-1185">Reference proteome</keyword>
<evidence type="ECO:0000259" key="1">
    <source>
        <dbReference type="Pfam" id="PF03478"/>
    </source>
</evidence>
<feature type="domain" description="KIB1-4 beta-propeller" evidence="1">
    <location>
        <begin position="212"/>
        <end position="437"/>
    </location>
</feature>
<gene>
    <name evidence="2" type="ORF">CCAM_LOCUS14693</name>
</gene>
<evidence type="ECO:0000313" key="2">
    <source>
        <dbReference type="EMBL" id="VFQ72917.1"/>
    </source>
</evidence>